<proteinExistence type="inferred from homology"/>
<keyword evidence="12" id="KW-1185">Reference proteome</keyword>
<dbReference type="InterPro" id="IPR002316">
    <property type="entry name" value="Pro-tRNA-ligase_IIa"/>
</dbReference>
<evidence type="ECO:0000259" key="10">
    <source>
        <dbReference type="PROSITE" id="PS50862"/>
    </source>
</evidence>
<evidence type="ECO:0000256" key="9">
    <source>
        <dbReference type="ARBA" id="ARBA00047671"/>
    </source>
</evidence>
<evidence type="ECO:0000313" key="11">
    <source>
        <dbReference type="EMBL" id="ODV76506.1"/>
    </source>
</evidence>
<dbReference type="SUPFAM" id="SSF52954">
    <property type="entry name" value="Class II aaRS ABD-related"/>
    <property type="match status" value="1"/>
</dbReference>
<evidence type="ECO:0000256" key="4">
    <source>
        <dbReference type="ARBA" id="ARBA00022741"/>
    </source>
</evidence>
<dbReference type="EMBL" id="KV453925">
    <property type="protein sequence ID" value="ODV76506.1"/>
    <property type="molecule type" value="Genomic_DNA"/>
</dbReference>
<keyword evidence="5" id="KW-0067">ATP-binding</keyword>
<gene>
    <name evidence="11" type="ORF">CYBJADRAFT_188175</name>
</gene>
<dbReference type="EC" id="6.1.1.15" evidence="2"/>
<dbReference type="PANTHER" id="PTHR42753">
    <property type="entry name" value="MITOCHONDRIAL RIBOSOME PROTEIN L39/PROLYL-TRNA LIGASE FAMILY MEMBER"/>
    <property type="match status" value="1"/>
</dbReference>
<keyword evidence="4" id="KW-0547">Nucleotide-binding</keyword>
<keyword evidence="3" id="KW-0436">Ligase</keyword>
<dbReference type="GO" id="GO:0005739">
    <property type="term" value="C:mitochondrion"/>
    <property type="evidence" value="ECO:0007669"/>
    <property type="project" value="TreeGrafter"/>
</dbReference>
<dbReference type="GO" id="GO:0005524">
    <property type="term" value="F:ATP binding"/>
    <property type="evidence" value="ECO:0007669"/>
    <property type="project" value="UniProtKB-KW"/>
</dbReference>
<keyword evidence="7 11" id="KW-0030">Aminoacyl-tRNA synthetase</keyword>
<dbReference type="PROSITE" id="PS50862">
    <property type="entry name" value="AA_TRNA_LIGASE_II"/>
    <property type="match status" value="1"/>
</dbReference>
<dbReference type="RefSeq" id="XP_020073545.1">
    <property type="nucleotide sequence ID" value="XM_020217294.1"/>
</dbReference>
<dbReference type="GO" id="GO:0004827">
    <property type="term" value="F:proline-tRNA ligase activity"/>
    <property type="evidence" value="ECO:0007669"/>
    <property type="project" value="UniProtKB-EC"/>
</dbReference>
<protein>
    <recommendedName>
        <fullName evidence="2">proline--tRNA ligase</fullName>
        <ecNumber evidence="2">6.1.1.15</ecNumber>
    </recommendedName>
    <alternativeName>
        <fullName evidence="8">Prolyl-tRNA synthetase</fullName>
    </alternativeName>
</protein>
<dbReference type="InterPro" id="IPR050062">
    <property type="entry name" value="Pro-tRNA_synthetase"/>
</dbReference>
<comment type="catalytic activity">
    <reaction evidence="9">
        <text>tRNA(Pro) + L-proline + ATP = L-prolyl-tRNA(Pro) + AMP + diphosphate</text>
        <dbReference type="Rhea" id="RHEA:14305"/>
        <dbReference type="Rhea" id="RHEA-COMP:9700"/>
        <dbReference type="Rhea" id="RHEA-COMP:9702"/>
        <dbReference type="ChEBI" id="CHEBI:30616"/>
        <dbReference type="ChEBI" id="CHEBI:33019"/>
        <dbReference type="ChEBI" id="CHEBI:60039"/>
        <dbReference type="ChEBI" id="CHEBI:78442"/>
        <dbReference type="ChEBI" id="CHEBI:78532"/>
        <dbReference type="ChEBI" id="CHEBI:456215"/>
        <dbReference type="EC" id="6.1.1.15"/>
    </reaction>
</comment>
<dbReference type="OMA" id="NCDYAAN"/>
<dbReference type="OrthoDB" id="10267474at2759"/>
<evidence type="ECO:0000256" key="2">
    <source>
        <dbReference type="ARBA" id="ARBA00012831"/>
    </source>
</evidence>
<evidence type="ECO:0000256" key="7">
    <source>
        <dbReference type="ARBA" id="ARBA00023146"/>
    </source>
</evidence>
<evidence type="ECO:0000256" key="5">
    <source>
        <dbReference type="ARBA" id="ARBA00022840"/>
    </source>
</evidence>
<evidence type="ECO:0000256" key="6">
    <source>
        <dbReference type="ARBA" id="ARBA00022917"/>
    </source>
</evidence>
<evidence type="ECO:0000256" key="1">
    <source>
        <dbReference type="ARBA" id="ARBA00008226"/>
    </source>
</evidence>
<name>A0A1E4SAK7_CYBJN</name>
<evidence type="ECO:0000256" key="3">
    <source>
        <dbReference type="ARBA" id="ARBA00022598"/>
    </source>
</evidence>
<organism evidence="11 12">
    <name type="scientific">Cyberlindnera jadinii (strain ATCC 18201 / CBS 1600 / BCRC 20928 / JCM 3617 / NBRC 0987 / NRRL Y-1542)</name>
    <name type="common">Torula yeast</name>
    <name type="synonym">Candida utilis</name>
    <dbReference type="NCBI Taxonomy" id="983966"/>
    <lineage>
        <taxon>Eukaryota</taxon>
        <taxon>Fungi</taxon>
        <taxon>Dikarya</taxon>
        <taxon>Ascomycota</taxon>
        <taxon>Saccharomycotina</taxon>
        <taxon>Saccharomycetes</taxon>
        <taxon>Phaffomycetales</taxon>
        <taxon>Phaffomycetaceae</taxon>
        <taxon>Cyberlindnera</taxon>
    </lineage>
</organism>
<dbReference type="Gene3D" id="3.30.930.10">
    <property type="entry name" value="Bira Bifunctional Protein, Domain 2"/>
    <property type="match status" value="2"/>
</dbReference>
<dbReference type="InterPro" id="IPR006195">
    <property type="entry name" value="aa-tRNA-synth_II"/>
</dbReference>
<dbReference type="InterPro" id="IPR002314">
    <property type="entry name" value="aa-tRNA-synt_IIb"/>
</dbReference>
<keyword evidence="6" id="KW-0648">Protein biosynthesis</keyword>
<dbReference type="InterPro" id="IPR036621">
    <property type="entry name" value="Anticodon-bd_dom_sf"/>
</dbReference>
<dbReference type="STRING" id="983966.A0A1E4SAK7"/>
<dbReference type="AlphaFoldDB" id="A0A1E4SAK7"/>
<dbReference type="Proteomes" id="UP000094389">
    <property type="component" value="Unassembled WGS sequence"/>
</dbReference>
<accession>A0A1E4SAK7</accession>
<reference evidence="11 12" key="1">
    <citation type="journal article" date="2016" name="Proc. Natl. Acad. Sci. U.S.A.">
        <title>Comparative genomics of biotechnologically important yeasts.</title>
        <authorList>
            <person name="Riley R."/>
            <person name="Haridas S."/>
            <person name="Wolfe K.H."/>
            <person name="Lopes M.R."/>
            <person name="Hittinger C.T."/>
            <person name="Goeker M."/>
            <person name="Salamov A.A."/>
            <person name="Wisecaver J.H."/>
            <person name="Long T.M."/>
            <person name="Calvey C.H."/>
            <person name="Aerts A.L."/>
            <person name="Barry K.W."/>
            <person name="Choi C."/>
            <person name="Clum A."/>
            <person name="Coughlan A.Y."/>
            <person name="Deshpande S."/>
            <person name="Douglass A.P."/>
            <person name="Hanson S.J."/>
            <person name="Klenk H.-P."/>
            <person name="LaButti K.M."/>
            <person name="Lapidus A."/>
            <person name="Lindquist E.A."/>
            <person name="Lipzen A.M."/>
            <person name="Meier-Kolthoff J.P."/>
            <person name="Ohm R.A."/>
            <person name="Otillar R.P."/>
            <person name="Pangilinan J.L."/>
            <person name="Peng Y."/>
            <person name="Rokas A."/>
            <person name="Rosa C.A."/>
            <person name="Scheuner C."/>
            <person name="Sibirny A.A."/>
            <person name="Slot J.C."/>
            <person name="Stielow J.B."/>
            <person name="Sun H."/>
            <person name="Kurtzman C.P."/>
            <person name="Blackwell M."/>
            <person name="Grigoriev I.V."/>
            <person name="Jeffries T.W."/>
        </authorList>
    </citation>
    <scope>NUCLEOTIDE SEQUENCE [LARGE SCALE GENOMIC DNA]</scope>
    <source>
        <strain evidence="12">ATCC 18201 / CBS 1600 / BCRC 20928 / JCM 3617 / NBRC 0987 / NRRL Y-1542</strain>
    </source>
</reference>
<dbReference type="GO" id="GO:0006433">
    <property type="term" value="P:prolyl-tRNA aminoacylation"/>
    <property type="evidence" value="ECO:0007669"/>
    <property type="project" value="InterPro"/>
</dbReference>
<dbReference type="SUPFAM" id="SSF55681">
    <property type="entry name" value="Class II aaRS and biotin synthetases"/>
    <property type="match status" value="1"/>
</dbReference>
<sequence length="612" mass="69381">MSASAKISYLLQVGDSNHDGDIWKWLDETPGSVRVLDVVSGRDTVEPALDQMLSHWCFQRNHGLWKKSGIQRCLERSNLGYINQPSAGTIHWLPLGLKVLKNVETIIRDEMDRVGGEEFSLSSLSSRDLWQQTGRWKNTELFKMKINDGENDDFCLAPTHEEEITNLIKLANVNYKALPLLTYQITRKYRFEKRPRGGLLRGREFVMKDAYSFDKDHNGAIETFDKVNEAYYKIFSRLKVPFERAVADSGDIGGNLSQEWHFVNPVGEDLLYKCTHCSTVSNVEKTVALPLDDSPPAKVAKVQYALTQDNETLVAAYYPDDRVFLPNLLKDQVEDIDMSSLLLSPEEVVERFQGEGDEELILKKFIRIMDARLNDSTDLPDFPISTFQKNNFTLITDVPLVEAREGEICGECEEGTLTGMNAIEVGHTFYLGTRYSKPMNARYATAQNTSELLEMGCYGIGVSRIVGAIAQMNRDQQGLVWPSTIAPYQVALVVAPRVDSQTVDDALRLLSPWKVMQDQNEKTGFGAKIINAKMHGIPIVAVVGKNWPIVELEVRGKRWKPDNDETPYDYEIALQQKTEEWGWTCEVNNGVEKHFVQKDRIQDVISLLLKDL</sequence>
<dbReference type="GeneID" id="30991690"/>
<dbReference type="InterPro" id="IPR045864">
    <property type="entry name" value="aa-tRNA-synth_II/BPL/LPL"/>
</dbReference>
<evidence type="ECO:0000313" key="12">
    <source>
        <dbReference type="Proteomes" id="UP000094389"/>
    </source>
</evidence>
<evidence type="ECO:0000256" key="8">
    <source>
        <dbReference type="ARBA" id="ARBA00029731"/>
    </source>
</evidence>
<dbReference type="Pfam" id="PF00587">
    <property type="entry name" value="tRNA-synt_2b"/>
    <property type="match status" value="1"/>
</dbReference>
<feature type="domain" description="Aminoacyl-transfer RNA synthetases class-II family profile" evidence="10">
    <location>
        <begin position="88"/>
        <end position="482"/>
    </location>
</feature>
<dbReference type="PRINTS" id="PR01046">
    <property type="entry name" value="TRNASYNTHPRO"/>
</dbReference>
<dbReference type="Gene3D" id="3.40.50.800">
    <property type="entry name" value="Anticodon-binding domain"/>
    <property type="match status" value="1"/>
</dbReference>
<dbReference type="PANTHER" id="PTHR42753:SF2">
    <property type="entry name" value="PROLINE--TRNA LIGASE"/>
    <property type="match status" value="1"/>
</dbReference>
<comment type="similarity">
    <text evidence="1">Belongs to the class-II aminoacyl-tRNA synthetase family.</text>
</comment>